<dbReference type="EMBL" id="JBITWC010000003">
    <property type="protein sequence ID" value="MFI8748787.1"/>
    <property type="molecule type" value="Genomic_DNA"/>
</dbReference>
<reference evidence="1 2" key="1">
    <citation type="submission" date="2024-10" db="EMBL/GenBank/DDBJ databases">
        <title>The Natural Products Discovery Center: Release of the First 8490 Sequenced Strains for Exploring Actinobacteria Biosynthetic Diversity.</title>
        <authorList>
            <person name="Kalkreuter E."/>
            <person name="Kautsar S.A."/>
            <person name="Yang D."/>
            <person name="Bader C.D."/>
            <person name="Teijaro C.N."/>
            <person name="Fluegel L."/>
            <person name="Davis C.M."/>
            <person name="Simpson J.R."/>
            <person name="Lauterbach L."/>
            <person name="Steele A.D."/>
            <person name="Gui C."/>
            <person name="Meng S."/>
            <person name="Li G."/>
            <person name="Viehrig K."/>
            <person name="Ye F."/>
            <person name="Su P."/>
            <person name="Kiefer A.F."/>
            <person name="Nichols A."/>
            <person name="Cepeda A.J."/>
            <person name="Yan W."/>
            <person name="Fan B."/>
            <person name="Jiang Y."/>
            <person name="Adhikari A."/>
            <person name="Zheng C.-J."/>
            <person name="Schuster L."/>
            <person name="Cowan T.M."/>
            <person name="Smanski M.J."/>
            <person name="Chevrette M.G."/>
            <person name="De Carvalho L.P.S."/>
            <person name="Shen B."/>
        </authorList>
    </citation>
    <scope>NUCLEOTIDE SEQUENCE [LARGE SCALE GENOMIC DNA]</scope>
    <source>
        <strain evidence="1 2">NPDC077409</strain>
    </source>
</reference>
<proteinExistence type="predicted"/>
<sequence length="67" mass="7709">MDNLDRHSGTWQAVTQWLQDRRQQCVESLINGSPNDDKLRGEIRVIDDLIANADDTPTREPLPDTDY</sequence>
<protein>
    <submittedName>
        <fullName evidence="1">Uncharacterized protein</fullName>
    </submittedName>
</protein>
<evidence type="ECO:0000313" key="1">
    <source>
        <dbReference type="EMBL" id="MFI8748787.1"/>
    </source>
</evidence>
<gene>
    <name evidence="1" type="ORF">ACIGG6_02105</name>
</gene>
<evidence type="ECO:0000313" key="2">
    <source>
        <dbReference type="Proteomes" id="UP001614338"/>
    </source>
</evidence>
<comment type="caution">
    <text evidence="1">The sequence shown here is derived from an EMBL/GenBank/DDBJ whole genome shotgun (WGS) entry which is preliminary data.</text>
</comment>
<keyword evidence="2" id="KW-1185">Reference proteome</keyword>
<accession>A0ABW8BNI8</accession>
<name>A0ABW8BNI8_9GAMM</name>
<dbReference type="RefSeq" id="WP_399841726.1">
    <property type="nucleotide sequence ID" value="NZ_JBITWC010000003.1"/>
</dbReference>
<organism evidence="1 2">
    <name type="scientific">Vreelandella lionensis</name>
    <dbReference type="NCBI Taxonomy" id="1144478"/>
    <lineage>
        <taxon>Bacteria</taxon>
        <taxon>Pseudomonadati</taxon>
        <taxon>Pseudomonadota</taxon>
        <taxon>Gammaproteobacteria</taxon>
        <taxon>Oceanospirillales</taxon>
        <taxon>Halomonadaceae</taxon>
        <taxon>Vreelandella</taxon>
    </lineage>
</organism>
<dbReference type="Proteomes" id="UP001614338">
    <property type="component" value="Unassembled WGS sequence"/>
</dbReference>